<evidence type="ECO:0000313" key="2">
    <source>
        <dbReference type="EMBL" id="CAB5238766.1"/>
    </source>
</evidence>
<sequence>MATSPRSGQAVPLDDLPESLRVAAPAPGQPVPATEMQAPAAAPKFQGSAVPAGIGRSILQGLSFGFSDEAEAAARARAVSGPRYEQELARVRAGIKQYEEQYPVRSFAGEALGGLGPTVVGLLAAPFTGGTSAAVPAARTAQMATQIPGLTSRILRGTGIGAATGAISGAGTAEGGLEDRTLGAALGTVTGGVFGGATPAVTSVIGAGTRRAGEAAGIVQPQDAARRAQEIIARSIAREGLTPEQLAARQAATVRRLGVRDETIADIGGEGVRRLARGAMAIPQSAETETRQMLTERMVAAGPRIIKDITDLTAVGARDLDEVANDIVTRRSRLSTPFYDQARAAGQIESFAIDNLLKKSKDVQTAIANARRLPEYADLPDNDMVMLDKAYKYVGDLAESAKRSGERERFRDLEALRTQLRTAITDKVPVYGKALDTFSGESMLFDALNSGRDKFLRKTPAEVRRELDQFADEGQKQMYRLGAIQTLRDEIYGMRETADVASKFLNDRNMKDRFRLIFNSTGEYEDFIKNLQREQSMARTRGMIEGGSPTTRIAQEIGEIEGPAPSEIISAGTQMARGDLMGGGARMLGQLVPRMQGIDANVAEQITRSVLDPSFVRQQETLLGLTPVLDELRRRALQQQVRSAGYSATAGTAVPGLLGGE</sequence>
<feature type="region of interest" description="Disordered" evidence="1">
    <location>
        <begin position="1"/>
        <end position="35"/>
    </location>
</feature>
<reference evidence="2" key="1">
    <citation type="submission" date="2020-05" db="EMBL/GenBank/DDBJ databases">
        <authorList>
            <person name="Chiriac C."/>
            <person name="Salcher M."/>
            <person name="Ghai R."/>
            <person name="Kavagutti S V."/>
        </authorList>
    </citation>
    <scope>NUCLEOTIDE SEQUENCE</scope>
</reference>
<accession>A0A6J7XWK3</accession>
<protein>
    <submittedName>
        <fullName evidence="2">Uncharacterized protein</fullName>
    </submittedName>
</protein>
<evidence type="ECO:0000256" key="1">
    <source>
        <dbReference type="SAM" id="MobiDB-lite"/>
    </source>
</evidence>
<name>A0A6J7XWK3_9CAUD</name>
<dbReference type="EMBL" id="LR798465">
    <property type="protein sequence ID" value="CAB5238766.1"/>
    <property type="molecule type" value="Genomic_DNA"/>
</dbReference>
<organism evidence="2">
    <name type="scientific">uncultured Caudovirales phage</name>
    <dbReference type="NCBI Taxonomy" id="2100421"/>
    <lineage>
        <taxon>Viruses</taxon>
        <taxon>Duplodnaviria</taxon>
        <taxon>Heunggongvirae</taxon>
        <taxon>Uroviricota</taxon>
        <taxon>Caudoviricetes</taxon>
        <taxon>Peduoviridae</taxon>
        <taxon>Maltschvirus</taxon>
        <taxon>Maltschvirus maltsch</taxon>
    </lineage>
</organism>
<proteinExistence type="predicted"/>
<gene>
    <name evidence="2" type="ORF">UFOVP751_8</name>
</gene>